<organism evidence="1 2">
    <name type="scientific">Cytospora schulzeri</name>
    <dbReference type="NCBI Taxonomy" id="448051"/>
    <lineage>
        <taxon>Eukaryota</taxon>
        <taxon>Fungi</taxon>
        <taxon>Dikarya</taxon>
        <taxon>Ascomycota</taxon>
        <taxon>Pezizomycotina</taxon>
        <taxon>Sordariomycetes</taxon>
        <taxon>Sordariomycetidae</taxon>
        <taxon>Diaporthales</taxon>
        <taxon>Cytosporaceae</taxon>
        <taxon>Cytospora</taxon>
    </lineage>
</organism>
<dbReference type="OrthoDB" id="3348320at2759"/>
<evidence type="ECO:0000313" key="2">
    <source>
        <dbReference type="Proteomes" id="UP000283895"/>
    </source>
</evidence>
<dbReference type="EMBL" id="LKEA01000034">
    <property type="protein sequence ID" value="ROV96007.1"/>
    <property type="molecule type" value="Genomic_DNA"/>
</dbReference>
<protein>
    <submittedName>
        <fullName evidence="1">Uncharacterized protein</fullName>
    </submittedName>
</protein>
<comment type="caution">
    <text evidence="1">The sequence shown here is derived from an EMBL/GenBank/DDBJ whole genome shotgun (WGS) entry which is preliminary data.</text>
</comment>
<reference evidence="1 2" key="1">
    <citation type="submission" date="2015-09" db="EMBL/GenBank/DDBJ databases">
        <title>Host preference determinants of Valsa canker pathogens revealed by comparative genomics.</title>
        <authorList>
            <person name="Yin Z."/>
            <person name="Huang L."/>
        </authorList>
    </citation>
    <scope>NUCLEOTIDE SEQUENCE [LARGE SCALE GENOMIC DNA]</scope>
    <source>
        <strain evidence="1 2">03-1</strain>
    </source>
</reference>
<evidence type="ECO:0000313" key="1">
    <source>
        <dbReference type="EMBL" id="ROV96007.1"/>
    </source>
</evidence>
<dbReference type="Proteomes" id="UP000283895">
    <property type="component" value="Unassembled WGS sequence"/>
</dbReference>
<proteinExistence type="predicted"/>
<name>A0A423VYD9_9PEZI</name>
<sequence>MGQCHGSANKKAADALLAAAPKKPTGLAVPEPDLNKALLNSALSVVADQLIAQKKNITVVVVGGAVNTILGNRASTHDVDFFNAKLAPKELTALDAAAKKACSIVTVKPPLQEGWFNNRTIVFIPTALRVPLTDEAIAQNDVLFAKKSPDKKAGLTVFAAPWHYAFCCKVDRFAGSGLIQGQAYDVQDAVFYIQKHMAKKGVKEVKMAEIKVWFTRFRLKWNPSVEIVLNQIKAANVPIV</sequence>
<dbReference type="STRING" id="356882.A0A423VYD9"/>
<dbReference type="AlphaFoldDB" id="A0A423VYD9"/>
<gene>
    <name evidence="1" type="ORF">VMCG_07998</name>
</gene>
<accession>A0A423VYD9</accession>
<keyword evidence="2" id="KW-1185">Reference proteome</keyword>